<protein>
    <submittedName>
        <fullName evidence="1">Uncharacterized protein</fullName>
    </submittedName>
</protein>
<sequence length="125" mass="14513">MHIKYCIHKTQCLGKHLSLEKFKHILKEICYIEKDIAYANYEEEEAINVLKTKTFRFENPGVLPNILVPKGLDAARQWYLFEVGPYCPNKEACPKPAMDKPVIKCDVESETDKKRKCSYCKATEL</sequence>
<name>A0ABQ9FD38_TEGGR</name>
<keyword evidence="2" id="KW-1185">Reference proteome</keyword>
<proteinExistence type="predicted"/>
<gene>
    <name evidence="1" type="ORF">KUTeg_008761</name>
</gene>
<accession>A0ABQ9FD38</accession>
<evidence type="ECO:0000313" key="1">
    <source>
        <dbReference type="EMBL" id="KAJ8314200.1"/>
    </source>
</evidence>
<organism evidence="1 2">
    <name type="scientific">Tegillarca granosa</name>
    <name type="common">Malaysian cockle</name>
    <name type="synonym">Anadara granosa</name>
    <dbReference type="NCBI Taxonomy" id="220873"/>
    <lineage>
        <taxon>Eukaryota</taxon>
        <taxon>Metazoa</taxon>
        <taxon>Spiralia</taxon>
        <taxon>Lophotrochozoa</taxon>
        <taxon>Mollusca</taxon>
        <taxon>Bivalvia</taxon>
        <taxon>Autobranchia</taxon>
        <taxon>Pteriomorphia</taxon>
        <taxon>Arcoida</taxon>
        <taxon>Arcoidea</taxon>
        <taxon>Arcidae</taxon>
        <taxon>Tegillarca</taxon>
    </lineage>
</organism>
<reference evidence="1 2" key="1">
    <citation type="submission" date="2022-12" db="EMBL/GenBank/DDBJ databases">
        <title>Chromosome-level genome of Tegillarca granosa.</title>
        <authorList>
            <person name="Kim J."/>
        </authorList>
    </citation>
    <scope>NUCLEOTIDE SEQUENCE [LARGE SCALE GENOMIC DNA]</scope>
    <source>
        <strain evidence="1">Teg-2019</strain>
        <tissue evidence="1">Adductor muscle</tissue>
    </source>
</reference>
<comment type="caution">
    <text evidence="1">The sequence shown here is derived from an EMBL/GenBank/DDBJ whole genome shotgun (WGS) entry which is preliminary data.</text>
</comment>
<dbReference type="Proteomes" id="UP001217089">
    <property type="component" value="Unassembled WGS sequence"/>
</dbReference>
<dbReference type="EMBL" id="JARBDR010000342">
    <property type="protein sequence ID" value="KAJ8314200.1"/>
    <property type="molecule type" value="Genomic_DNA"/>
</dbReference>
<evidence type="ECO:0000313" key="2">
    <source>
        <dbReference type="Proteomes" id="UP001217089"/>
    </source>
</evidence>